<proteinExistence type="predicted"/>
<sequence length="265" mass="29170">MFTLDVHGHGSPGPYRMVDQKLLDELADGLVEAGVQVTYPSLEEAFRERSRLTAGRTAGHSRRDLQGPFDDWKRRRRYRPHLAALALDEGTERALARFLALARSGKPTDTWPANEEEAATPSQVDVLVSRIEGTAAALAAENAALRADIAAVASTVATLAKGRPGGRKSGIVASTSLHFWDQLMREFAARIRKRGPLTAEELDAAVTDDTREFAMRNFERITPGVIAGKLTVRNEHNKYIMPLGDGRFDLIERGRASKRRLEGSV</sequence>
<organism evidence="1 2">
    <name type="scientific">Methylobacterium oryzae</name>
    <dbReference type="NCBI Taxonomy" id="334852"/>
    <lineage>
        <taxon>Bacteria</taxon>
        <taxon>Pseudomonadati</taxon>
        <taxon>Pseudomonadota</taxon>
        <taxon>Alphaproteobacteria</taxon>
        <taxon>Hyphomicrobiales</taxon>
        <taxon>Methylobacteriaceae</taxon>
        <taxon>Methylobacterium</taxon>
    </lineage>
</organism>
<name>A0ABU7TXY9_9HYPH</name>
<dbReference type="EMBL" id="MLCA01000017">
    <property type="protein sequence ID" value="MEE7494727.1"/>
    <property type="molecule type" value="Genomic_DNA"/>
</dbReference>
<keyword evidence="2" id="KW-1185">Reference proteome</keyword>
<reference evidence="1 2" key="1">
    <citation type="journal article" date="2012" name="Genet. Mol. Biol.">
        <title>Analysis of 16S rRNA and mxaF genes revealing insights into Methylobacterium niche-specific plant association.</title>
        <authorList>
            <person name="Dourado M.N."/>
            <person name="Andreote F.D."/>
            <person name="Dini-Andreote F."/>
            <person name="Conti R."/>
            <person name="Araujo J.M."/>
            <person name="Araujo W.L."/>
        </authorList>
    </citation>
    <scope>NUCLEOTIDE SEQUENCE [LARGE SCALE GENOMIC DNA]</scope>
    <source>
        <strain evidence="1 2">TC3-10</strain>
    </source>
</reference>
<accession>A0ABU7TXY9</accession>
<dbReference type="Proteomes" id="UP001355206">
    <property type="component" value="Unassembled WGS sequence"/>
</dbReference>
<evidence type="ECO:0000313" key="2">
    <source>
        <dbReference type="Proteomes" id="UP001355206"/>
    </source>
</evidence>
<gene>
    <name evidence="1" type="ORF">MOTC310_31685</name>
</gene>
<comment type="caution">
    <text evidence="1">The sequence shown here is derived from an EMBL/GenBank/DDBJ whole genome shotgun (WGS) entry which is preliminary data.</text>
</comment>
<evidence type="ECO:0000313" key="1">
    <source>
        <dbReference type="EMBL" id="MEE7494727.1"/>
    </source>
</evidence>
<protein>
    <submittedName>
        <fullName evidence="1">Uncharacterized protein</fullName>
    </submittedName>
</protein>